<accession>A0A917X5L8</accession>
<feature type="region of interest" description="Disordered" evidence="1">
    <location>
        <begin position="1"/>
        <end position="24"/>
    </location>
</feature>
<dbReference type="EMBL" id="BMPI01000064">
    <property type="protein sequence ID" value="GGM72130.1"/>
    <property type="molecule type" value="Genomic_DNA"/>
</dbReference>
<evidence type="ECO:0000313" key="2">
    <source>
        <dbReference type="EMBL" id="GGM72130.1"/>
    </source>
</evidence>
<dbReference type="AlphaFoldDB" id="A0A917X5L8"/>
<gene>
    <name evidence="2" type="ORF">GCM10007977_087350</name>
</gene>
<evidence type="ECO:0000313" key="3">
    <source>
        <dbReference type="Proteomes" id="UP000642070"/>
    </source>
</evidence>
<organism evidence="2 3">
    <name type="scientific">Dactylosporangium sucinum</name>
    <dbReference type="NCBI Taxonomy" id="1424081"/>
    <lineage>
        <taxon>Bacteria</taxon>
        <taxon>Bacillati</taxon>
        <taxon>Actinomycetota</taxon>
        <taxon>Actinomycetes</taxon>
        <taxon>Micromonosporales</taxon>
        <taxon>Micromonosporaceae</taxon>
        <taxon>Dactylosporangium</taxon>
    </lineage>
</organism>
<feature type="compositionally biased region" description="Basic and acidic residues" evidence="1">
    <location>
        <begin position="80"/>
        <end position="103"/>
    </location>
</feature>
<evidence type="ECO:0000256" key="1">
    <source>
        <dbReference type="SAM" id="MobiDB-lite"/>
    </source>
</evidence>
<feature type="region of interest" description="Disordered" evidence="1">
    <location>
        <begin position="41"/>
        <end position="103"/>
    </location>
</feature>
<name>A0A917X5L8_9ACTN</name>
<keyword evidence="3" id="KW-1185">Reference proteome</keyword>
<feature type="compositionally biased region" description="Basic and acidic residues" evidence="1">
    <location>
        <begin position="1"/>
        <end position="23"/>
    </location>
</feature>
<sequence>MISPETRARCRVPEGGRLHDPRHTGNTLAAAAGRACVRRTLREAGDGKTRRQAGPTAVYRRPGRERWLATVLESDPQKGGFRDEPGGRLHDRGAHDPRPAGTG</sequence>
<dbReference type="Proteomes" id="UP000642070">
    <property type="component" value="Unassembled WGS sequence"/>
</dbReference>
<reference evidence="2" key="2">
    <citation type="submission" date="2020-09" db="EMBL/GenBank/DDBJ databases">
        <authorList>
            <person name="Sun Q."/>
            <person name="Ohkuma M."/>
        </authorList>
    </citation>
    <scope>NUCLEOTIDE SEQUENCE</scope>
    <source>
        <strain evidence="2">JCM 19831</strain>
    </source>
</reference>
<proteinExistence type="predicted"/>
<reference evidence="2" key="1">
    <citation type="journal article" date="2014" name="Int. J. Syst. Evol. Microbiol.">
        <title>Complete genome sequence of Corynebacterium casei LMG S-19264T (=DSM 44701T), isolated from a smear-ripened cheese.</title>
        <authorList>
            <consortium name="US DOE Joint Genome Institute (JGI-PGF)"/>
            <person name="Walter F."/>
            <person name="Albersmeier A."/>
            <person name="Kalinowski J."/>
            <person name="Ruckert C."/>
        </authorList>
    </citation>
    <scope>NUCLEOTIDE SEQUENCE</scope>
    <source>
        <strain evidence="2">JCM 19831</strain>
    </source>
</reference>
<comment type="caution">
    <text evidence="2">The sequence shown here is derived from an EMBL/GenBank/DDBJ whole genome shotgun (WGS) entry which is preliminary data.</text>
</comment>
<protein>
    <submittedName>
        <fullName evidence="2">Uncharacterized protein</fullName>
    </submittedName>
</protein>